<dbReference type="CDD" id="cd00739">
    <property type="entry name" value="DHPS"/>
    <property type="match status" value="1"/>
</dbReference>
<evidence type="ECO:0000256" key="2">
    <source>
        <dbReference type="ARBA" id="ARBA00001946"/>
    </source>
</evidence>
<evidence type="ECO:0000256" key="3">
    <source>
        <dbReference type="ARBA" id="ARBA00004763"/>
    </source>
</evidence>
<evidence type="ECO:0000256" key="8">
    <source>
        <dbReference type="ARBA" id="ARBA00022909"/>
    </source>
</evidence>
<evidence type="ECO:0000313" key="10">
    <source>
        <dbReference type="EMBL" id="MFC3880571.1"/>
    </source>
</evidence>
<keyword evidence="7" id="KW-0460">Magnesium</keyword>
<evidence type="ECO:0000256" key="7">
    <source>
        <dbReference type="ARBA" id="ARBA00022842"/>
    </source>
</evidence>
<keyword evidence="11" id="KW-1185">Reference proteome</keyword>
<comment type="cofactor">
    <cofactor evidence="2">
        <name>Mg(2+)</name>
        <dbReference type="ChEBI" id="CHEBI:18420"/>
    </cofactor>
</comment>
<proteinExistence type="predicted"/>
<dbReference type="EC" id="2.5.1.15" evidence="4"/>
<evidence type="ECO:0000256" key="6">
    <source>
        <dbReference type="ARBA" id="ARBA00022723"/>
    </source>
</evidence>
<evidence type="ECO:0000313" key="11">
    <source>
        <dbReference type="Proteomes" id="UP001595805"/>
    </source>
</evidence>
<dbReference type="PANTHER" id="PTHR20941:SF1">
    <property type="entry name" value="FOLIC ACID SYNTHESIS PROTEIN FOL1"/>
    <property type="match status" value="1"/>
</dbReference>
<name>A0ABV8ARE4_9BACT</name>
<dbReference type="PROSITE" id="PS00793">
    <property type="entry name" value="DHPS_2"/>
    <property type="match status" value="1"/>
</dbReference>
<dbReference type="EMBL" id="JBHRZS010000007">
    <property type="protein sequence ID" value="MFC3880571.1"/>
    <property type="molecule type" value="Genomic_DNA"/>
</dbReference>
<dbReference type="InterPro" id="IPR000489">
    <property type="entry name" value="Pterin-binding_dom"/>
</dbReference>
<evidence type="ECO:0000256" key="1">
    <source>
        <dbReference type="ARBA" id="ARBA00000012"/>
    </source>
</evidence>
<protein>
    <recommendedName>
        <fullName evidence="4">dihydropteroate synthase</fullName>
        <ecNumber evidence="4">2.5.1.15</ecNumber>
    </recommendedName>
</protein>
<keyword evidence="5 10" id="KW-0808">Transferase</keyword>
<evidence type="ECO:0000256" key="4">
    <source>
        <dbReference type="ARBA" id="ARBA00012458"/>
    </source>
</evidence>
<dbReference type="PROSITE" id="PS50972">
    <property type="entry name" value="PTERIN_BINDING"/>
    <property type="match status" value="1"/>
</dbReference>
<comment type="caution">
    <text evidence="10">The sequence shown here is derived from an EMBL/GenBank/DDBJ whole genome shotgun (WGS) entry which is preliminary data.</text>
</comment>
<dbReference type="NCBIfam" id="TIGR01496">
    <property type="entry name" value="DHPS"/>
    <property type="match status" value="1"/>
</dbReference>
<dbReference type="PANTHER" id="PTHR20941">
    <property type="entry name" value="FOLATE SYNTHESIS PROTEINS"/>
    <property type="match status" value="1"/>
</dbReference>
<evidence type="ECO:0000256" key="5">
    <source>
        <dbReference type="ARBA" id="ARBA00022679"/>
    </source>
</evidence>
<sequence length="290" mass="32501">MDLGLKIEDKPFPQNITVNLGGRLSIWDRPKIMGVINLTPDSFYEGSRTSANSDLFKEKIGIMILEGVDILDLGGYSTRPGASEISINEEIDRVIPAIEWISKEFPETTISIDTFRSKVAKEAICSGAHIVNDISASELDPEMMATVGDLGVPYIAMHMRENPQTMQHHTSYDNIIQDILYYFSEKLEDCKKFGINDVIIDIGFGFAKTVDQNFYLLKNLQHFKTLDKPLLVGVSRKSMIYKTLGVAADEALNGSTALHMYSLCQGANLLRVHDVKEAKETIELYKKLYP</sequence>
<dbReference type="Proteomes" id="UP001595805">
    <property type="component" value="Unassembled WGS sequence"/>
</dbReference>
<evidence type="ECO:0000259" key="9">
    <source>
        <dbReference type="PROSITE" id="PS50972"/>
    </source>
</evidence>
<keyword evidence="8" id="KW-0289">Folate biosynthesis</keyword>
<gene>
    <name evidence="10" type="primary">folP</name>
    <name evidence="10" type="ORF">ACFOSV_10305</name>
</gene>
<dbReference type="InterPro" id="IPR045031">
    <property type="entry name" value="DHP_synth-like"/>
</dbReference>
<comment type="pathway">
    <text evidence="3">Cofactor biosynthesis; tetrahydrofolate biosynthesis; 7,8-dihydrofolate from 2-amino-4-hydroxy-6-hydroxymethyl-7,8-dihydropteridine diphosphate and 4-aminobenzoate: step 1/2.</text>
</comment>
<organism evidence="10 11">
    <name type="scientific">Algoriphagus namhaensis</name>
    <dbReference type="NCBI Taxonomy" id="915353"/>
    <lineage>
        <taxon>Bacteria</taxon>
        <taxon>Pseudomonadati</taxon>
        <taxon>Bacteroidota</taxon>
        <taxon>Cytophagia</taxon>
        <taxon>Cytophagales</taxon>
        <taxon>Cyclobacteriaceae</taxon>
        <taxon>Algoriphagus</taxon>
    </lineage>
</organism>
<accession>A0ABV8ARE4</accession>
<dbReference type="RefSeq" id="WP_377905928.1">
    <property type="nucleotide sequence ID" value="NZ_JBHRZS010000007.1"/>
</dbReference>
<dbReference type="SUPFAM" id="SSF51717">
    <property type="entry name" value="Dihydropteroate synthetase-like"/>
    <property type="match status" value="1"/>
</dbReference>
<dbReference type="InterPro" id="IPR011005">
    <property type="entry name" value="Dihydropteroate_synth-like_sf"/>
</dbReference>
<dbReference type="Pfam" id="PF00809">
    <property type="entry name" value="Pterin_bind"/>
    <property type="match status" value="1"/>
</dbReference>
<feature type="domain" description="Pterin-binding" evidence="9">
    <location>
        <begin position="30"/>
        <end position="283"/>
    </location>
</feature>
<keyword evidence="6" id="KW-0479">Metal-binding</keyword>
<comment type="catalytic activity">
    <reaction evidence="1">
        <text>(7,8-dihydropterin-6-yl)methyl diphosphate + 4-aminobenzoate = 7,8-dihydropteroate + diphosphate</text>
        <dbReference type="Rhea" id="RHEA:19949"/>
        <dbReference type="ChEBI" id="CHEBI:17836"/>
        <dbReference type="ChEBI" id="CHEBI:17839"/>
        <dbReference type="ChEBI" id="CHEBI:33019"/>
        <dbReference type="ChEBI" id="CHEBI:72950"/>
        <dbReference type="EC" id="2.5.1.15"/>
    </reaction>
</comment>
<dbReference type="InterPro" id="IPR006390">
    <property type="entry name" value="DHP_synth_dom"/>
</dbReference>
<dbReference type="GO" id="GO:0004156">
    <property type="term" value="F:dihydropteroate synthase activity"/>
    <property type="evidence" value="ECO:0007669"/>
    <property type="project" value="UniProtKB-EC"/>
</dbReference>
<dbReference type="Gene3D" id="3.20.20.20">
    <property type="entry name" value="Dihydropteroate synthase-like"/>
    <property type="match status" value="1"/>
</dbReference>
<reference evidence="11" key="1">
    <citation type="journal article" date="2019" name="Int. J. Syst. Evol. Microbiol.">
        <title>The Global Catalogue of Microorganisms (GCM) 10K type strain sequencing project: providing services to taxonomists for standard genome sequencing and annotation.</title>
        <authorList>
            <consortium name="The Broad Institute Genomics Platform"/>
            <consortium name="The Broad Institute Genome Sequencing Center for Infectious Disease"/>
            <person name="Wu L."/>
            <person name="Ma J."/>
        </authorList>
    </citation>
    <scope>NUCLEOTIDE SEQUENCE [LARGE SCALE GENOMIC DNA]</scope>
    <source>
        <strain evidence="11">CCUG 60523</strain>
    </source>
</reference>